<reference evidence="1 2" key="1">
    <citation type="submission" date="2021-10" db="EMBL/GenBank/DDBJ databases">
        <title>The diversity and Nitrogen Metabolism of Culturable Nitrate-Utilizing Bacteria Within the Oxygen Minimum Zone of the Changjiang (Yangtze River)Estuary.</title>
        <authorList>
            <person name="Zhang D."/>
            <person name="Zheng J."/>
            <person name="Liu S."/>
            <person name="He W."/>
        </authorList>
    </citation>
    <scope>NUCLEOTIDE SEQUENCE [LARGE SCALE GENOMIC DNA]</scope>
    <source>
        <strain evidence="1 2">FXH275-2</strain>
    </source>
</reference>
<evidence type="ECO:0008006" key="3">
    <source>
        <dbReference type="Google" id="ProtNLM"/>
    </source>
</evidence>
<name>A0ABS8GZ48_9SPHN</name>
<evidence type="ECO:0000313" key="2">
    <source>
        <dbReference type="Proteomes" id="UP001198830"/>
    </source>
</evidence>
<accession>A0ABS8GZ48</accession>
<organism evidence="1 2">
    <name type="scientific">Sphingobium soli</name>
    <dbReference type="NCBI Taxonomy" id="1591116"/>
    <lineage>
        <taxon>Bacteria</taxon>
        <taxon>Pseudomonadati</taxon>
        <taxon>Pseudomonadota</taxon>
        <taxon>Alphaproteobacteria</taxon>
        <taxon>Sphingomonadales</taxon>
        <taxon>Sphingomonadaceae</taxon>
        <taxon>Sphingobium</taxon>
    </lineage>
</organism>
<sequence>MPIILLGACGQQNGNEAGQPGVVTNIMDQALPHTDEPAPPANAIVPVEPAPTIETPEPTASSAGPIPASVQGRWAGTQARCGDRSDAMELTVEPDQLIFHESVGVVQSVNQQADGRLQVQAAFTGEGESWTRTLSFRPSADGARLTIVTDGTAVTRKRC</sequence>
<gene>
    <name evidence="1" type="ORF">LL253_02365</name>
</gene>
<dbReference type="RefSeq" id="WP_228226038.1">
    <property type="nucleotide sequence ID" value="NZ_JAJGNP010000001.1"/>
</dbReference>
<evidence type="ECO:0000313" key="1">
    <source>
        <dbReference type="EMBL" id="MCC4231532.1"/>
    </source>
</evidence>
<protein>
    <recommendedName>
        <fullName evidence="3">C-type lysozyme inhibitor domain-containing protein</fullName>
    </recommendedName>
</protein>
<proteinExistence type="predicted"/>
<keyword evidence="2" id="KW-1185">Reference proteome</keyword>
<dbReference type="Proteomes" id="UP001198830">
    <property type="component" value="Unassembled WGS sequence"/>
</dbReference>
<dbReference type="EMBL" id="JAJGNP010000001">
    <property type="protein sequence ID" value="MCC4231532.1"/>
    <property type="molecule type" value="Genomic_DNA"/>
</dbReference>
<comment type="caution">
    <text evidence="1">The sequence shown here is derived from an EMBL/GenBank/DDBJ whole genome shotgun (WGS) entry which is preliminary data.</text>
</comment>